<evidence type="ECO:0000313" key="2">
    <source>
        <dbReference type="EMBL" id="MFC5491608.1"/>
    </source>
</evidence>
<evidence type="ECO:0000313" key="3">
    <source>
        <dbReference type="Proteomes" id="UP001595956"/>
    </source>
</evidence>
<dbReference type="InterPro" id="IPR029058">
    <property type="entry name" value="AB_hydrolase_fold"/>
</dbReference>
<gene>
    <name evidence="2" type="ORF">ACFPKY_00770</name>
</gene>
<organism evidence="2 3">
    <name type="scientific">Nocardioides caricicola</name>
    <dbReference type="NCBI Taxonomy" id="634770"/>
    <lineage>
        <taxon>Bacteria</taxon>
        <taxon>Bacillati</taxon>
        <taxon>Actinomycetota</taxon>
        <taxon>Actinomycetes</taxon>
        <taxon>Propionibacteriales</taxon>
        <taxon>Nocardioidaceae</taxon>
        <taxon>Nocardioides</taxon>
    </lineage>
</organism>
<dbReference type="Pfam" id="PF12697">
    <property type="entry name" value="Abhydrolase_6"/>
    <property type="match status" value="1"/>
</dbReference>
<proteinExistence type="predicted"/>
<dbReference type="SUPFAM" id="SSF53474">
    <property type="entry name" value="alpha/beta-Hydrolases"/>
    <property type="match status" value="1"/>
</dbReference>
<dbReference type="PANTHER" id="PTHR43798">
    <property type="entry name" value="MONOACYLGLYCEROL LIPASE"/>
    <property type="match status" value="1"/>
</dbReference>
<reference evidence="3" key="1">
    <citation type="journal article" date="2019" name="Int. J. Syst. Evol. Microbiol.">
        <title>The Global Catalogue of Microorganisms (GCM) 10K type strain sequencing project: providing services to taxonomists for standard genome sequencing and annotation.</title>
        <authorList>
            <consortium name="The Broad Institute Genomics Platform"/>
            <consortium name="The Broad Institute Genome Sequencing Center for Infectious Disease"/>
            <person name="Wu L."/>
            <person name="Ma J."/>
        </authorList>
    </citation>
    <scope>NUCLEOTIDE SEQUENCE [LARGE SCALE GENOMIC DNA]</scope>
    <source>
        <strain evidence="3">KACC 13778</strain>
    </source>
</reference>
<dbReference type="Proteomes" id="UP001595956">
    <property type="component" value="Unassembled WGS sequence"/>
</dbReference>
<feature type="domain" description="AB hydrolase-1" evidence="1">
    <location>
        <begin position="15"/>
        <end position="219"/>
    </location>
</feature>
<dbReference type="PRINTS" id="PR00111">
    <property type="entry name" value="ABHYDROLASE"/>
</dbReference>
<dbReference type="InterPro" id="IPR000073">
    <property type="entry name" value="AB_hydrolase_1"/>
</dbReference>
<keyword evidence="3" id="KW-1185">Reference proteome</keyword>
<dbReference type="InterPro" id="IPR050266">
    <property type="entry name" value="AB_hydrolase_sf"/>
</dbReference>
<protein>
    <submittedName>
        <fullName evidence="2">Alpha/beta fold hydrolase</fullName>
    </submittedName>
</protein>
<dbReference type="EMBL" id="JBHSMD010000001">
    <property type="protein sequence ID" value="MFC5491608.1"/>
    <property type="molecule type" value="Genomic_DNA"/>
</dbReference>
<keyword evidence="2" id="KW-0378">Hydrolase</keyword>
<comment type="caution">
    <text evidence="2">The sequence shown here is derived from an EMBL/GenBank/DDBJ whole genome shotgun (WGS) entry which is preliminary data.</text>
</comment>
<evidence type="ECO:0000259" key="1">
    <source>
        <dbReference type="Pfam" id="PF12697"/>
    </source>
</evidence>
<dbReference type="RefSeq" id="WP_345180864.1">
    <property type="nucleotide sequence ID" value="NZ_BAABFQ010000008.1"/>
</dbReference>
<dbReference type="PANTHER" id="PTHR43798:SF33">
    <property type="entry name" value="HYDROLASE, PUTATIVE (AFU_ORTHOLOGUE AFUA_2G14860)-RELATED"/>
    <property type="match status" value="1"/>
</dbReference>
<dbReference type="GO" id="GO:0016787">
    <property type="term" value="F:hydrolase activity"/>
    <property type="evidence" value="ECO:0007669"/>
    <property type="project" value="UniProtKB-KW"/>
</dbReference>
<name>A0ABW0MW71_9ACTN</name>
<dbReference type="Gene3D" id="3.40.50.1820">
    <property type="entry name" value="alpha/beta hydrolase"/>
    <property type="match status" value="1"/>
</dbReference>
<sequence>MIWSRSGGSDEGPLLVLLHGLGATAEVWAGVQGAWGGGWLAVDLPGHGRSDWDPPYTFARHADAVRPLLPSGREVVVLGHSMGGVVALELADVASAVVAFGVKVDWPDEHVASARRMAERPVTFYETRDEAVARYLKLAGLVDGETDAGVVETSDGWRVAQDPATFGVGVPDMTGLLARAACPVVLARGEHDPMVAAAPVTLPGLGHNAHVEDPAAVVSLVRAAAARPAS</sequence>
<accession>A0ABW0MW71</accession>